<organism evidence="2 3">
    <name type="scientific">Dryococelus australis</name>
    <dbReference type="NCBI Taxonomy" id="614101"/>
    <lineage>
        <taxon>Eukaryota</taxon>
        <taxon>Metazoa</taxon>
        <taxon>Ecdysozoa</taxon>
        <taxon>Arthropoda</taxon>
        <taxon>Hexapoda</taxon>
        <taxon>Insecta</taxon>
        <taxon>Pterygota</taxon>
        <taxon>Neoptera</taxon>
        <taxon>Polyneoptera</taxon>
        <taxon>Phasmatodea</taxon>
        <taxon>Verophasmatodea</taxon>
        <taxon>Anareolatae</taxon>
        <taxon>Phasmatidae</taxon>
        <taxon>Eurycanthinae</taxon>
        <taxon>Dryococelus</taxon>
    </lineage>
</organism>
<keyword evidence="1" id="KW-1133">Transmembrane helix</keyword>
<dbReference type="Proteomes" id="UP001159363">
    <property type="component" value="Chromosome 8"/>
</dbReference>
<dbReference type="PANTHER" id="PTHR31751">
    <property type="entry name" value="SI:CH211-108C17.2-RELATED-RELATED"/>
    <property type="match status" value="1"/>
</dbReference>
<protein>
    <submittedName>
        <fullName evidence="2">Uncharacterized protein</fullName>
    </submittedName>
</protein>
<dbReference type="PANTHER" id="PTHR31751:SF42">
    <property type="entry name" value="PROTEIN CBG10204"/>
    <property type="match status" value="1"/>
</dbReference>
<proteinExistence type="predicted"/>
<keyword evidence="3" id="KW-1185">Reference proteome</keyword>
<reference evidence="2 3" key="1">
    <citation type="submission" date="2023-02" db="EMBL/GenBank/DDBJ databases">
        <title>LHISI_Scaffold_Assembly.</title>
        <authorList>
            <person name="Stuart O.P."/>
            <person name="Cleave R."/>
            <person name="Magrath M.J.L."/>
            <person name="Mikheyev A.S."/>
        </authorList>
    </citation>
    <scope>NUCLEOTIDE SEQUENCE [LARGE SCALE GENOMIC DNA]</scope>
    <source>
        <strain evidence="2">Daus_M_001</strain>
        <tissue evidence="2">Leg muscle</tissue>
    </source>
</reference>
<comment type="caution">
    <text evidence="2">The sequence shown here is derived from an EMBL/GenBank/DDBJ whole genome shotgun (WGS) entry which is preliminary data.</text>
</comment>
<name>A0ABQ9GSW6_9NEOP</name>
<dbReference type="EMBL" id="JARBHB010000009">
    <property type="protein sequence ID" value="KAJ8875107.1"/>
    <property type="molecule type" value="Genomic_DNA"/>
</dbReference>
<feature type="transmembrane region" description="Helical" evidence="1">
    <location>
        <begin position="115"/>
        <end position="134"/>
    </location>
</feature>
<keyword evidence="1" id="KW-0812">Transmembrane</keyword>
<gene>
    <name evidence="2" type="ORF">PR048_022998</name>
</gene>
<accession>A0ABQ9GSW6</accession>
<keyword evidence="1" id="KW-0472">Membrane</keyword>
<evidence type="ECO:0000256" key="1">
    <source>
        <dbReference type="SAM" id="Phobius"/>
    </source>
</evidence>
<sequence>MLASTMIYRICKDQGSGFNQTVMITGCYHTKNFCHTGKLESFHSVALKYKLKRNHFSYDGMIARTILSFLGFNNNTGRSRKGSKLKYSKPLNKWVGVNVYGNKTHKWRKEILERVILGNCGFNFTMALTVLQVYQNALHQFPT</sequence>
<evidence type="ECO:0000313" key="3">
    <source>
        <dbReference type="Proteomes" id="UP001159363"/>
    </source>
</evidence>
<evidence type="ECO:0000313" key="2">
    <source>
        <dbReference type="EMBL" id="KAJ8875107.1"/>
    </source>
</evidence>